<comment type="caution">
    <text evidence="2">The sequence shown here is derived from an EMBL/GenBank/DDBJ whole genome shotgun (WGS) entry which is preliminary data.</text>
</comment>
<accession>A0A8I0FTD6</accession>
<gene>
    <name evidence="2" type="ORF">IDH50_06845</name>
</gene>
<protein>
    <submittedName>
        <fullName evidence="2">SEC-C domain-containing protein</fullName>
    </submittedName>
</protein>
<feature type="compositionally biased region" description="Basic residues" evidence="1">
    <location>
        <begin position="319"/>
        <end position="329"/>
    </location>
</feature>
<evidence type="ECO:0000313" key="2">
    <source>
        <dbReference type="EMBL" id="MBD1269940.1"/>
    </source>
</evidence>
<evidence type="ECO:0000313" key="3">
    <source>
        <dbReference type="Proteomes" id="UP000659061"/>
    </source>
</evidence>
<sequence>MEQGVAAYRRATDVRLGTHMKIDEAWFASRTARHPDLWDARRLSRDVSNLFLACDRLEKLVVQAVSRPDTDFYARSSVTEQVTIARLLNTFDGLLRLGALGYGAPAVILGRTLIEDTVALWWFASRDTDEILTRLSDHEMSVALKMQGQTSPPARYLETTSDLSRISSEEEANLVSDFAVDTNLGHRHWTGKSVKDLAKTARTRMRASDQEALDVLIGKPLLLANLLTHNSPTSLTARMQSHPRDQGFGVASRAQSVALVHDALAIGYECMALIAVFAIPESGRAELDDLTAEDRSRFVVLPPETTAGRNEPCPCGSGRKYKKCHGRAA</sequence>
<evidence type="ECO:0000256" key="1">
    <source>
        <dbReference type="SAM" id="MobiDB-lite"/>
    </source>
</evidence>
<reference evidence="2" key="1">
    <citation type="submission" date="2020-09" db="EMBL/GenBank/DDBJ databases">
        <title>Novel species in genus Aeromicrobium.</title>
        <authorList>
            <person name="Zhang G."/>
        </authorList>
    </citation>
    <scope>NUCLEOTIDE SEQUENCE</scope>
    <source>
        <strain evidence="2">SSW1-57</strain>
    </source>
</reference>
<dbReference type="Proteomes" id="UP000659061">
    <property type="component" value="Unassembled WGS sequence"/>
</dbReference>
<organism evidence="2 3">
    <name type="scientific">Aeromicrobium tamlense</name>
    <dbReference type="NCBI Taxonomy" id="375541"/>
    <lineage>
        <taxon>Bacteria</taxon>
        <taxon>Bacillati</taxon>
        <taxon>Actinomycetota</taxon>
        <taxon>Actinomycetes</taxon>
        <taxon>Propionibacteriales</taxon>
        <taxon>Nocardioidaceae</taxon>
        <taxon>Aeromicrobium</taxon>
    </lineage>
</organism>
<dbReference type="SUPFAM" id="SSF103642">
    <property type="entry name" value="Sec-C motif"/>
    <property type="match status" value="1"/>
</dbReference>
<dbReference type="EMBL" id="JACWMT010000001">
    <property type="protein sequence ID" value="MBD1269940.1"/>
    <property type="molecule type" value="Genomic_DNA"/>
</dbReference>
<name>A0A8I0FTD6_9ACTN</name>
<dbReference type="Pfam" id="PF02810">
    <property type="entry name" value="SEC-C"/>
    <property type="match status" value="1"/>
</dbReference>
<dbReference type="AlphaFoldDB" id="A0A8I0FTD6"/>
<feature type="region of interest" description="Disordered" evidence="1">
    <location>
        <begin position="308"/>
        <end position="329"/>
    </location>
</feature>
<dbReference type="InterPro" id="IPR043733">
    <property type="entry name" value="DUF5677"/>
</dbReference>
<dbReference type="Pfam" id="PF18928">
    <property type="entry name" value="DUF5677"/>
    <property type="match status" value="1"/>
</dbReference>
<dbReference type="Gene3D" id="3.10.450.50">
    <property type="match status" value="1"/>
</dbReference>
<dbReference type="InterPro" id="IPR004027">
    <property type="entry name" value="SEC_C_motif"/>
</dbReference>
<proteinExistence type="predicted"/>